<dbReference type="GO" id="GO:0016747">
    <property type="term" value="F:acyltransferase activity, transferring groups other than amino-acyl groups"/>
    <property type="evidence" value="ECO:0007669"/>
    <property type="project" value="InterPro"/>
</dbReference>
<dbReference type="AlphaFoldDB" id="A0A1W1XC32"/>
<feature type="transmembrane region" description="Helical" evidence="2">
    <location>
        <begin position="305"/>
        <end position="322"/>
    </location>
</feature>
<feature type="region of interest" description="Disordered" evidence="1">
    <location>
        <begin position="1"/>
        <end position="40"/>
    </location>
</feature>
<dbReference type="Pfam" id="PF19040">
    <property type="entry name" value="SGNH"/>
    <property type="match status" value="1"/>
</dbReference>
<evidence type="ECO:0000313" key="5">
    <source>
        <dbReference type="EMBL" id="SMC21410.1"/>
    </source>
</evidence>
<dbReference type="InterPro" id="IPR050879">
    <property type="entry name" value="Acyltransferase_3"/>
</dbReference>
<gene>
    <name evidence="5" type="ORF">SAMN02745857_01204</name>
</gene>
<evidence type="ECO:0000259" key="3">
    <source>
        <dbReference type="Pfam" id="PF01757"/>
    </source>
</evidence>
<dbReference type="Pfam" id="PF01757">
    <property type="entry name" value="Acyl_transf_3"/>
    <property type="match status" value="1"/>
</dbReference>
<sequence>MMNSTEYIAPGNDGGTDIHARNRNAAGQRGSPATSASTAAPALGDGHAAAHPAYRPDIDGLRAVAVLAVVIFHAFPRWLAGGYVGVDIFFVISGFLISSILFGSLRNNSFSFVDFYSRRARRIFPALIVMLVTVALSGWYVLTPDEFAMLGKHIAAGSGFVANVALWLETGYFDTAADAKPLLHLWSLGVEEQFYIVWPLLLWAAWRRRLNLLVVGAVIATTSFAANVYGIAQYADAVFYLPFTRFWELLGGAGLAYAVTVRGHADIGRAFAGQRSAMAARHACSLTGAALLAHTIYTLDKSHAFPGWWAVPPVLGAMLLIAAGPQAVVNRFVLGNRVMAGIGLISYPLYIWHWPLLAFGRILAGNMSKELRFALIGAAFVLAWATYRLVEQRLRRPNPQASRERNRAALTGLYAGMAALCLAGLAMFGGLLGARSTTRDVDALLAAQYDWDFPPRNFKKLAATGPSFYTRAGTDPHYVVFIGDSIVEQYAARVDRLLTENPRPQYSVIFATGPGCPAVPGVFHIATHTHAACPGVAAGSYELAHRDDVKVVVIGGNWDNYLNPQNAELMFKSGGRQIPFGEPGAVDAAFAALEKEVASLAQTKQVYLLLNSPKDERFSPKSMLNGSRWTTLSRRHDTPMVDISAFQQKNAAIWARLRDIATRHGARVIDPIATLCRGSICPAMSNDGEPHFMDHEHMRPFYVRDNATYIDQTLAVDSASLQ</sequence>
<dbReference type="GO" id="GO:0016020">
    <property type="term" value="C:membrane"/>
    <property type="evidence" value="ECO:0007669"/>
    <property type="project" value="TreeGrafter"/>
</dbReference>
<organism evidence="5 6">
    <name type="scientific">Andreprevotia lacus DSM 23236</name>
    <dbReference type="NCBI Taxonomy" id="1121001"/>
    <lineage>
        <taxon>Bacteria</taxon>
        <taxon>Pseudomonadati</taxon>
        <taxon>Pseudomonadota</taxon>
        <taxon>Betaproteobacteria</taxon>
        <taxon>Neisseriales</taxon>
        <taxon>Chitinibacteraceae</taxon>
        <taxon>Andreprevotia</taxon>
    </lineage>
</organism>
<dbReference type="PANTHER" id="PTHR23028:SF53">
    <property type="entry name" value="ACYL_TRANSF_3 DOMAIN-CONTAINING PROTEIN"/>
    <property type="match status" value="1"/>
</dbReference>
<feature type="transmembrane region" description="Helical" evidence="2">
    <location>
        <begin position="238"/>
        <end position="259"/>
    </location>
</feature>
<dbReference type="Proteomes" id="UP000192761">
    <property type="component" value="Unassembled WGS sequence"/>
</dbReference>
<keyword evidence="2" id="KW-0472">Membrane</keyword>
<dbReference type="RefSeq" id="WP_176216807.1">
    <property type="nucleotide sequence ID" value="NZ_FWXD01000005.1"/>
</dbReference>
<feature type="transmembrane region" description="Helical" evidence="2">
    <location>
        <begin position="212"/>
        <end position="232"/>
    </location>
</feature>
<keyword evidence="5" id="KW-0378">Hydrolase</keyword>
<feature type="transmembrane region" description="Helical" evidence="2">
    <location>
        <begin position="373"/>
        <end position="390"/>
    </location>
</feature>
<proteinExistence type="predicted"/>
<feature type="transmembrane region" description="Helical" evidence="2">
    <location>
        <begin position="183"/>
        <end position="205"/>
    </location>
</feature>
<feature type="domain" description="SGNH" evidence="4">
    <location>
        <begin position="473"/>
        <end position="700"/>
    </location>
</feature>
<feature type="transmembrane region" description="Helical" evidence="2">
    <location>
        <begin position="334"/>
        <end position="353"/>
    </location>
</feature>
<feature type="transmembrane region" description="Helical" evidence="2">
    <location>
        <begin position="123"/>
        <end position="142"/>
    </location>
</feature>
<dbReference type="InterPro" id="IPR002656">
    <property type="entry name" value="Acyl_transf_3_dom"/>
</dbReference>
<dbReference type="GO" id="GO:0009103">
    <property type="term" value="P:lipopolysaccharide biosynthetic process"/>
    <property type="evidence" value="ECO:0007669"/>
    <property type="project" value="TreeGrafter"/>
</dbReference>
<feature type="transmembrane region" description="Helical" evidence="2">
    <location>
        <begin position="279"/>
        <end position="299"/>
    </location>
</feature>
<dbReference type="InterPro" id="IPR043968">
    <property type="entry name" value="SGNH"/>
</dbReference>
<evidence type="ECO:0000313" key="6">
    <source>
        <dbReference type="Proteomes" id="UP000192761"/>
    </source>
</evidence>
<keyword evidence="5" id="KW-0012">Acyltransferase</keyword>
<evidence type="ECO:0000256" key="1">
    <source>
        <dbReference type="SAM" id="MobiDB-lite"/>
    </source>
</evidence>
<accession>A0A1W1XC32</accession>
<keyword evidence="2" id="KW-1133">Transmembrane helix</keyword>
<feature type="compositionally biased region" description="Low complexity" evidence="1">
    <location>
        <begin position="31"/>
        <end position="40"/>
    </location>
</feature>
<keyword evidence="5" id="KW-0808">Transferase</keyword>
<dbReference type="STRING" id="1121001.SAMN02745857_01204"/>
<feature type="domain" description="Acyltransferase 3" evidence="3">
    <location>
        <begin position="57"/>
        <end position="384"/>
    </location>
</feature>
<evidence type="ECO:0000256" key="2">
    <source>
        <dbReference type="SAM" id="Phobius"/>
    </source>
</evidence>
<feature type="transmembrane region" description="Helical" evidence="2">
    <location>
        <begin position="82"/>
        <end position="102"/>
    </location>
</feature>
<dbReference type="PANTHER" id="PTHR23028">
    <property type="entry name" value="ACETYLTRANSFERASE"/>
    <property type="match status" value="1"/>
</dbReference>
<protein>
    <submittedName>
        <fullName evidence="5">Peptidoglycan/LPS O-acetylase OafA/YrhL, contains acyltransferase and SGNH-hydrolase domains</fullName>
    </submittedName>
</protein>
<reference evidence="5 6" key="1">
    <citation type="submission" date="2017-04" db="EMBL/GenBank/DDBJ databases">
        <authorList>
            <person name="Afonso C.L."/>
            <person name="Miller P.J."/>
            <person name="Scott M.A."/>
            <person name="Spackman E."/>
            <person name="Goraichik I."/>
            <person name="Dimitrov K.M."/>
            <person name="Suarez D.L."/>
            <person name="Swayne D.E."/>
        </authorList>
    </citation>
    <scope>NUCLEOTIDE SEQUENCE [LARGE SCALE GENOMIC DNA]</scope>
    <source>
        <strain evidence="5 6">DSM 23236</strain>
    </source>
</reference>
<keyword evidence="6" id="KW-1185">Reference proteome</keyword>
<dbReference type="EMBL" id="FWXD01000005">
    <property type="protein sequence ID" value="SMC21410.1"/>
    <property type="molecule type" value="Genomic_DNA"/>
</dbReference>
<keyword evidence="2" id="KW-0812">Transmembrane</keyword>
<name>A0A1W1XC32_9NEIS</name>
<feature type="transmembrane region" description="Helical" evidence="2">
    <location>
        <begin position="60"/>
        <end position="76"/>
    </location>
</feature>
<dbReference type="GO" id="GO:0016787">
    <property type="term" value="F:hydrolase activity"/>
    <property type="evidence" value="ECO:0007669"/>
    <property type="project" value="UniProtKB-KW"/>
</dbReference>
<feature type="transmembrane region" description="Helical" evidence="2">
    <location>
        <begin position="411"/>
        <end position="432"/>
    </location>
</feature>
<evidence type="ECO:0000259" key="4">
    <source>
        <dbReference type="Pfam" id="PF19040"/>
    </source>
</evidence>